<gene>
    <name evidence="2" type="ORF">CBR_g55021</name>
</gene>
<dbReference type="AlphaFoldDB" id="A0A388MCP6"/>
<protein>
    <submittedName>
        <fullName evidence="2">Uncharacterized protein</fullName>
    </submittedName>
</protein>
<dbReference type="EMBL" id="BFEA01001023">
    <property type="protein sequence ID" value="GBG92252.1"/>
    <property type="molecule type" value="Genomic_DNA"/>
</dbReference>
<evidence type="ECO:0000313" key="2">
    <source>
        <dbReference type="EMBL" id="GBG92252.1"/>
    </source>
</evidence>
<sequence length="467" mass="49776">MSILFVNADLMEATSEADLCEVFGSMEAIKKLEDARQGSLVLDRDPVEGAVVCAHAEFEGSAFLDEEATWTEGGGAWLNESFFKEFIQLSLHFFGLGNGRRVDMQECDRVPGQWYERHHNREVVRRAKLGKDVLELLEDRAKRGVERGGLVEFVRHKQVLGTLMIKDKTVIDRVRVVTSHVEKLVGSDGRLGGKVGKVGNVKGRVGGCGDAKEVLAFHMQELDGVEFLRTEGHRGKGVGDGVELNERGCKLAVGGGRYGGLTYRDVVKELWAGGGGTADGAEKATVLKGTGEEVGEGHGWLVGEGSCDVLSANPLEAGDEDIGADLLMGNVLVEGTDILDEAVGGAILEKPAKLVDVVVDCLLQAEGGGEEGGPLEEGEGRRRRDGGGMVVEVGVEEVVGPDVEGGGVVVNTMMAGACCSKVVVRLERAEIVVCMSVRDVWTVENIWRIGERSVAMPGPAHCSPASS</sequence>
<evidence type="ECO:0000313" key="3">
    <source>
        <dbReference type="Proteomes" id="UP000265515"/>
    </source>
</evidence>
<name>A0A388MCP6_CHABU</name>
<dbReference type="Proteomes" id="UP000265515">
    <property type="component" value="Unassembled WGS sequence"/>
</dbReference>
<dbReference type="Gramene" id="GBG92252">
    <property type="protein sequence ID" value="GBG92252"/>
    <property type="gene ID" value="CBR_g55021"/>
</dbReference>
<reference evidence="2 3" key="1">
    <citation type="journal article" date="2018" name="Cell">
        <title>The Chara Genome: Secondary Complexity and Implications for Plant Terrestrialization.</title>
        <authorList>
            <person name="Nishiyama T."/>
            <person name="Sakayama H."/>
            <person name="Vries J.D."/>
            <person name="Buschmann H."/>
            <person name="Saint-Marcoux D."/>
            <person name="Ullrich K.K."/>
            <person name="Haas F.B."/>
            <person name="Vanderstraeten L."/>
            <person name="Becker D."/>
            <person name="Lang D."/>
            <person name="Vosolsobe S."/>
            <person name="Rombauts S."/>
            <person name="Wilhelmsson P.K.I."/>
            <person name="Janitza P."/>
            <person name="Kern R."/>
            <person name="Heyl A."/>
            <person name="Rumpler F."/>
            <person name="Villalobos L.I.A.C."/>
            <person name="Clay J.M."/>
            <person name="Skokan R."/>
            <person name="Toyoda A."/>
            <person name="Suzuki Y."/>
            <person name="Kagoshima H."/>
            <person name="Schijlen E."/>
            <person name="Tajeshwar N."/>
            <person name="Catarino B."/>
            <person name="Hetherington A.J."/>
            <person name="Saltykova A."/>
            <person name="Bonnot C."/>
            <person name="Breuninger H."/>
            <person name="Symeonidi A."/>
            <person name="Radhakrishnan G.V."/>
            <person name="Van Nieuwerburgh F."/>
            <person name="Deforce D."/>
            <person name="Chang C."/>
            <person name="Karol K.G."/>
            <person name="Hedrich R."/>
            <person name="Ulvskov P."/>
            <person name="Glockner G."/>
            <person name="Delwiche C.F."/>
            <person name="Petrasek J."/>
            <person name="Van de Peer Y."/>
            <person name="Friml J."/>
            <person name="Beilby M."/>
            <person name="Dolan L."/>
            <person name="Kohara Y."/>
            <person name="Sugano S."/>
            <person name="Fujiyama A."/>
            <person name="Delaux P.-M."/>
            <person name="Quint M."/>
            <person name="TheiBen G."/>
            <person name="Hagemann M."/>
            <person name="Harholt J."/>
            <person name="Dunand C."/>
            <person name="Zachgo S."/>
            <person name="Langdale J."/>
            <person name="Maumus F."/>
            <person name="Straeten D.V.D."/>
            <person name="Gould S.B."/>
            <person name="Rensing S.A."/>
        </authorList>
    </citation>
    <scope>NUCLEOTIDE SEQUENCE [LARGE SCALE GENOMIC DNA]</scope>
    <source>
        <strain evidence="2 3">S276</strain>
    </source>
</reference>
<dbReference type="OrthoDB" id="2693386at2759"/>
<accession>A0A388MCP6</accession>
<organism evidence="2 3">
    <name type="scientific">Chara braunii</name>
    <name type="common">Braun's stonewort</name>
    <dbReference type="NCBI Taxonomy" id="69332"/>
    <lineage>
        <taxon>Eukaryota</taxon>
        <taxon>Viridiplantae</taxon>
        <taxon>Streptophyta</taxon>
        <taxon>Charophyceae</taxon>
        <taxon>Charales</taxon>
        <taxon>Characeae</taxon>
        <taxon>Chara</taxon>
    </lineage>
</organism>
<evidence type="ECO:0000256" key="1">
    <source>
        <dbReference type="SAM" id="MobiDB-lite"/>
    </source>
</evidence>
<proteinExistence type="predicted"/>
<feature type="region of interest" description="Disordered" evidence="1">
    <location>
        <begin position="368"/>
        <end position="387"/>
    </location>
</feature>
<keyword evidence="3" id="KW-1185">Reference proteome</keyword>
<comment type="caution">
    <text evidence="2">The sequence shown here is derived from an EMBL/GenBank/DDBJ whole genome shotgun (WGS) entry which is preliminary data.</text>
</comment>